<gene>
    <name evidence="1" type="ORF">DPMN_053561</name>
</gene>
<keyword evidence="2" id="KW-1185">Reference proteome</keyword>
<evidence type="ECO:0000313" key="2">
    <source>
        <dbReference type="Proteomes" id="UP000828390"/>
    </source>
</evidence>
<evidence type="ECO:0000313" key="1">
    <source>
        <dbReference type="EMBL" id="KAH3727622.1"/>
    </source>
</evidence>
<reference evidence="1" key="2">
    <citation type="submission" date="2020-11" db="EMBL/GenBank/DDBJ databases">
        <authorList>
            <person name="McCartney M.A."/>
            <person name="Auch B."/>
            <person name="Kono T."/>
            <person name="Mallez S."/>
            <person name="Becker A."/>
            <person name="Gohl D.M."/>
            <person name="Silverstein K.A.T."/>
            <person name="Koren S."/>
            <person name="Bechman K.B."/>
            <person name="Herman A."/>
            <person name="Abrahante J.E."/>
            <person name="Garbe J."/>
        </authorList>
    </citation>
    <scope>NUCLEOTIDE SEQUENCE</scope>
    <source>
        <strain evidence="1">Duluth1</strain>
        <tissue evidence="1">Whole animal</tissue>
    </source>
</reference>
<reference evidence="1" key="1">
    <citation type="journal article" date="2019" name="bioRxiv">
        <title>The Genome of the Zebra Mussel, Dreissena polymorpha: A Resource for Invasive Species Research.</title>
        <authorList>
            <person name="McCartney M.A."/>
            <person name="Auch B."/>
            <person name="Kono T."/>
            <person name="Mallez S."/>
            <person name="Zhang Y."/>
            <person name="Obille A."/>
            <person name="Becker A."/>
            <person name="Abrahante J.E."/>
            <person name="Garbe J."/>
            <person name="Badalamenti J.P."/>
            <person name="Herman A."/>
            <person name="Mangelson H."/>
            <person name="Liachko I."/>
            <person name="Sullivan S."/>
            <person name="Sone E.D."/>
            <person name="Koren S."/>
            <person name="Silverstein K.A.T."/>
            <person name="Beckman K.B."/>
            <person name="Gohl D.M."/>
        </authorList>
    </citation>
    <scope>NUCLEOTIDE SEQUENCE</scope>
    <source>
        <strain evidence="1">Duluth1</strain>
        <tissue evidence="1">Whole animal</tissue>
    </source>
</reference>
<sequence>MVAGKYSAQGYGWKASPVPRGMVGRQVQCPGVWLAGKYSAQGYGLKASTVPEGMVARQYSAQGYGWQASTVAKGMVGRQVQWPWVWLAGKYSTQGYG</sequence>
<accession>A0A9D4CMC0</accession>
<comment type="caution">
    <text evidence="1">The sequence shown here is derived from an EMBL/GenBank/DDBJ whole genome shotgun (WGS) entry which is preliminary data.</text>
</comment>
<dbReference type="Proteomes" id="UP000828390">
    <property type="component" value="Unassembled WGS sequence"/>
</dbReference>
<dbReference type="EMBL" id="JAIWYP010000012">
    <property type="protein sequence ID" value="KAH3727622.1"/>
    <property type="molecule type" value="Genomic_DNA"/>
</dbReference>
<dbReference type="AlphaFoldDB" id="A0A9D4CMC0"/>
<organism evidence="1 2">
    <name type="scientific">Dreissena polymorpha</name>
    <name type="common">Zebra mussel</name>
    <name type="synonym">Mytilus polymorpha</name>
    <dbReference type="NCBI Taxonomy" id="45954"/>
    <lineage>
        <taxon>Eukaryota</taxon>
        <taxon>Metazoa</taxon>
        <taxon>Spiralia</taxon>
        <taxon>Lophotrochozoa</taxon>
        <taxon>Mollusca</taxon>
        <taxon>Bivalvia</taxon>
        <taxon>Autobranchia</taxon>
        <taxon>Heteroconchia</taxon>
        <taxon>Euheterodonta</taxon>
        <taxon>Imparidentia</taxon>
        <taxon>Neoheterodontei</taxon>
        <taxon>Myida</taxon>
        <taxon>Dreissenoidea</taxon>
        <taxon>Dreissenidae</taxon>
        <taxon>Dreissena</taxon>
    </lineage>
</organism>
<name>A0A9D4CMC0_DREPO</name>
<proteinExistence type="predicted"/>
<protein>
    <submittedName>
        <fullName evidence="1">Uncharacterized protein</fullName>
    </submittedName>
</protein>